<feature type="region of interest" description="Disordered" evidence="2">
    <location>
        <begin position="973"/>
        <end position="997"/>
    </location>
</feature>
<feature type="region of interest" description="Disordered" evidence="2">
    <location>
        <begin position="1236"/>
        <end position="1285"/>
    </location>
</feature>
<keyword evidence="3" id="KW-0812">Transmembrane</keyword>
<keyword evidence="1" id="KW-0245">EGF-like domain</keyword>
<dbReference type="GeneID" id="101864087"/>
<feature type="region of interest" description="Disordered" evidence="2">
    <location>
        <begin position="2436"/>
        <end position="2557"/>
    </location>
</feature>
<feature type="region of interest" description="Disordered" evidence="2">
    <location>
        <begin position="676"/>
        <end position="733"/>
    </location>
</feature>
<feature type="compositionally biased region" description="Basic residues" evidence="2">
    <location>
        <begin position="2436"/>
        <end position="2447"/>
    </location>
</feature>
<feature type="compositionally biased region" description="Basic and acidic residues" evidence="2">
    <location>
        <begin position="1236"/>
        <end position="1245"/>
    </location>
</feature>
<feature type="region of interest" description="Disordered" evidence="2">
    <location>
        <begin position="1385"/>
        <end position="1552"/>
    </location>
</feature>
<evidence type="ECO:0000256" key="2">
    <source>
        <dbReference type="SAM" id="MobiDB-lite"/>
    </source>
</evidence>
<dbReference type="SMART" id="SM00181">
    <property type="entry name" value="EGF"/>
    <property type="match status" value="2"/>
</dbReference>
<feature type="compositionally biased region" description="Basic and acidic residues" evidence="2">
    <location>
        <begin position="694"/>
        <end position="705"/>
    </location>
</feature>
<dbReference type="Proteomes" id="UP000694888">
    <property type="component" value="Unplaced"/>
</dbReference>
<proteinExistence type="predicted"/>
<dbReference type="CDD" id="cd00055">
    <property type="entry name" value="EGF_Lam"/>
    <property type="match status" value="1"/>
</dbReference>
<sequence>MDRVRFISIHYYSVSILMTFTSMVGSSSCPPGYLPPDCSTRCPPGVYGPSCASVCSSSCVNRECDWLSGDCHKCRPGFRGRKCLSRCGPGYYGDGCGKRCSPRCLRNSCDPHTGYCNGCAPGYRGSKCEIVLLNVPTPGPFHREGGRSGGGAFGRNGRRGSPMDEKQYTVAYILLLSLAFLGPGIMIPLAVYFLKWKMKHMERAKTKNVSRKKTNPVYKNNQRTLPGHTFLSKARNGRLKPSINESEIFKSDNQKLTDRKRYLGPLEKNKVKAFFGATGLASSVQELDRPSKTSKGQDLEKGASQIVSSANDEGGDLMHNDVNVPKDEMLGSPTRYHFLTQQTSVTLETAQIFSRNLFLETRQDSSSDTSRGGGGVGGGDDGDGGGGDGGSEGSNSGGGSNNSGGSGSDVGGDDSSENEQDSDVNIETYNGDKISQHRFHPPIPDKESPNHTHISRWSDLDTAEVRHPQAEKKQKHRFGFRRLAQPFISLQYLTKRIFFRRATTTNVTEHVGCAESERPLGSLPDSKYLEPEGDPFDRVYKPTTRSIVSGTIPRAWSRARLTFLTSSLSPLLSLLSSQKQRWGAMDSTDAGCNRGGVLVSAVDQFEKSPGFLNNSVEANLHRQCEPLEIVQVHSSVSDPSGSGENSTMKISQRSSDEGRVNGIELAVLDDNSRTSKFKQLTSPQEQLLVEENETDRCRATDKSSNRQDTLGTPDTSHGSWSEKECFSQDQTSSNEAALRTELQENSGSRVYAKTRNLYLKENQLDAKTSSPKQVSDLTNSENSNEPFWKISDIGPIPVPLETGSEPEGVDIVNVDSAPDSLNPSFALGTSQLHLFTQKVKPRSLWRREHQYHREIPSIYQSDEEAKINEFSVLPEQILRPTFSDCTSTSPSQIYAETPACGSEYVHDTAEELRPKSGISGKAVSESRKILKTPNIQEQAHPYSSSRAHPTGVCNALPGGQILHLSENETRFKNAKTKTGHSSGFSRRTPESGTREARIRQRNSRRCSNVEGLEKTRKRLGVELSTDQLVQICELSESSFGQQRFLSSPITTHPPNVVCSGKWTWAFQKKPKLLDLHVSESTSTAALNKAVLIADRASSSTNMRFVSLHRKPKQLVSSPLKSSSPSTPGYSAGLSASGRSKMLSSSHTSKENDAKSDASMFWLDKKRGRTGRGSHRSKYLLRKSAMDHLLEGKSEREGQGQGGVSSVPDYCHLTQNITQVRLRQGIHRSYVESYDIRGKAQREKQKPPKHHKASSATVEMVHVASGTSDGGKVRLGTHHNCKKSGSTDLVIGKSEINDRLEIKKKPTPAPRRTINKLNKCQQVRTNHNEAGQLTLSLSQIQREELKNADPQIAEPLGGNAVSDTETRKGDGGIKFELENVSELPILSSRGNRPIPKRRKLGSRLPSAGAESRDELCGKKPAGINSDHKFKSRQNSNSSPVPPSNSPSQAEGCRTSSVPDVTCPEQIESERIKTPLSLPSASETFARKKRRSGATPKAPISSENEPFSVDLSSPPCSKSTKPSGRKESDLVFDPSPTSDMMPEGWENSSAKEVPKVQANRSGSVLQGPDLCKVASQMCESEAYRSDGYEKESHEQTENEIESSELIVCAEDVCQPNISEIDSHWSVVSDIESYPKATVFKIETRQRVASELQPGFQEICEVEVDQLISSCQYLSPERESLQANAGDIKMKQSVVCEPESSKPYKTEPLQTHVCPIDICESSVFATESHLSNISEIKLHKNDACEIDSRQFAWAETKERQPTLSALQTYHLNLCEAIPRQDEVCIHEVCKIRECHSALDEITLCPPLFCCKKLGTCQINDRPQFGIHQVELKDNKQSGVKCCQRPVDRPDSWQTDMSGLNFQSTTLGGPEMRQSTTSTSTFASCFPSECDLELCHPTLCESKSCQNDNCELEAEEHRPDKILNFDSFHGKGFGRGDQEHTPANDNKNGSKVGKSKPITESLVTPNKHYGTSHMSDLVRSESVLIPTLISQACETKSPPSGNPSLETVKSETKTISKALNERTISERRAENSVQPPTSEVSKCVPINCGHSQEYARVCIEYERDSACNYGKDSKGRCLNRVVTYPVPTLLKDTTELGICVGKVDTRSFIVDEDEKSPKTQHVAEEVDNTKGGVHVPLCVPISKVQSKDESNTTRTPTSVSLCDEPWSSNTTDLVTARTSPQENNDFPSVTNFHTQPVRDSSCSHTWEQVTGSLDSQTCPDKHFVGKSVNRFADTILNLKNKNTSKLEKNVSGENVSSLCADTFDARETETEKLKSGKSNETQGRLSSSISSYHTGKELSKKKGKHESKLASQVSGEELERSKHKQREAGLRSSKTGCHIAGKNKRGLTDDTGMMPKGDVSRPKNKTSKGLRFFIYQNSLPRSDGGHPGLSPQNSVLVSNSKGLTSLAKPATKLKSPKPTLSPSSNVVYRLNEVWLEKQKHAARLKRKRRNSSPRMKTQNYPVFSFQSKLNPVTREKSSCGRKPKRERKTDYNESTRYDSPAPAEKVSCSKCLSTSPSINKGKYYSPAASLNSKSSNTRPFRSPDRKARRDTKAGDSRSSTSVEVVSAESWGLVEVPLVKARVRGRSSTAEVDANPFASEQQELFEDVSMIEPNFEAIAYGSDTSHIADSERASCCIHHTSPFHQKGKRVLGSQRPVFKSLSSSSVSSDTVQFYDTFDSNSYL</sequence>
<organism evidence="5 6">
    <name type="scientific">Aplysia californica</name>
    <name type="common">California sea hare</name>
    <dbReference type="NCBI Taxonomy" id="6500"/>
    <lineage>
        <taxon>Eukaryota</taxon>
        <taxon>Metazoa</taxon>
        <taxon>Spiralia</taxon>
        <taxon>Lophotrochozoa</taxon>
        <taxon>Mollusca</taxon>
        <taxon>Gastropoda</taxon>
        <taxon>Heterobranchia</taxon>
        <taxon>Euthyneura</taxon>
        <taxon>Tectipleura</taxon>
        <taxon>Aplysiida</taxon>
        <taxon>Aplysioidea</taxon>
        <taxon>Aplysiidae</taxon>
        <taxon>Aplysia</taxon>
    </lineage>
</organism>
<evidence type="ECO:0000259" key="4">
    <source>
        <dbReference type="SMART" id="SM00181"/>
    </source>
</evidence>
<dbReference type="PANTHER" id="PTHR24043">
    <property type="entry name" value="SCAVENGER RECEPTOR CLASS F"/>
    <property type="match status" value="1"/>
</dbReference>
<protein>
    <submittedName>
        <fullName evidence="6">Uncharacterized protein LOC101864087</fullName>
    </submittedName>
</protein>
<feature type="region of interest" description="Disordered" evidence="2">
    <location>
        <begin position="2266"/>
        <end position="2361"/>
    </location>
</feature>
<dbReference type="InterPro" id="IPR042635">
    <property type="entry name" value="MEGF10/SREC1/2-like"/>
</dbReference>
<feature type="compositionally biased region" description="Polar residues" evidence="2">
    <location>
        <begin position="2272"/>
        <end position="2289"/>
    </location>
</feature>
<feature type="compositionally biased region" description="Basic and acidic residues" evidence="2">
    <location>
        <begin position="2537"/>
        <end position="2551"/>
    </location>
</feature>
<feature type="region of interest" description="Disordered" evidence="2">
    <location>
        <begin position="634"/>
        <end position="656"/>
    </location>
</feature>
<feature type="compositionally biased region" description="Low complexity" evidence="2">
    <location>
        <begin position="1510"/>
        <end position="1520"/>
    </location>
</feature>
<dbReference type="PROSITE" id="PS51257">
    <property type="entry name" value="PROKAR_LIPOPROTEIN"/>
    <property type="match status" value="1"/>
</dbReference>
<evidence type="ECO:0000256" key="1">
    <source>
        <dbReference type="ARBA" id="ARBA00022536"/>
    </source>
</evidence>
<evidence type="ECO:0000313" key="6">
    <source>
        <dbReference type="RefSeq" id="XP_005106650.1"/>
    </source>
</evidence>
<feature type="compositionally biased region" description="Basic and acidic residues" evidence="2">
    <location>
        <begin position="2483"/>
        <end position="2492"/>
    </location>
</feature>
<feature type="region of interest" description="Disordered" evidence="2">
    <location>
        <begin position="1113"/>
        <end position="1154"/>
    </location>
</feature>
<feature type="compositionally biased region" description="Acidic residues" evidence="2">
    <location>
        <begin position="411"/>
        <end position="424"/>
    </location>
</feature>
<feature type="region of interest" description="Disordered" evidence="2">
    <location>
        <begin position="1351"/>
        <end position="1371"/>
    </location>
</feature>
<feature type="transmembrane region" description="Helical" evidence="3">
    <location>
        <begin position="168"/>
        <end position="194"/>
    </location>
</feature>
<feature type="domain" description="EGF-like" evidence="4">
    <location>
        <begin position="50"/>
        <end position="84"/>
    </location>
</feature>
<gene>
    <name evidence="6" type="primary">LOC101864087</name>
</gene>
<evidence type="ECO:0000313" key="5">
    <source>
        <dbReference type="Proteomes" id="UP000694888"/>
    </source>
</evidence>
<dbReference type="SUPFAM" id="SSF57184">
    <property type="entry name" value="Growth factor receptor domain"/>
    <property type="match status" value="1"/>
</dbReference>
<reference evidence="6" key="1">
    <citation type="submission" date="2025-08" db="UniProtKB">
        <authorList>
            <consortium name="RefSeq"/>
        </authorList>
    </citation>
    <scope>IDENTIFICATION</scope>
</reference>
<feature type="domain" description="EGF-like" evidence="4">
    <location>
        <begin position="95"/>
        <end position="129"/>
    </location>
</feature>
<feature type="compositionally biased region" description="Polar residues" evidence="2">
    <location>
        <begin position="706"/>
        <end position="719"/>
    </location>
</feature>
<dbReference type="InterPro" id="IPR000742">
    <property type="entry name" value="EGF"/>
</dbReference>
<dbReference type="PANTHER" id="PTHR24043:SF8">
    <property type="entry name" value="EGF-LIKE DOMAIN-CONTAINING PROTEIN"/>
    <property type="match status" value="1"/>
</dbReference>
<keyword evidence="5" id="KW-1185">Reference proteome</keyword>
<dbReference type="Gene3D" id="2.170.300.10">
    <property type="entry name" value="Tie2 ligand-binding domain superfamily"/>
    <property type="match status" value="1"/>
</dbReference>
<feature type="compositionally biased region" description="Basic and acidic residues" evidence="2">
    <location>
        <begin position="987"/>
        <end position="997"/>
    </location>
</feature>
<feature type="compositionally biased region" description="Polar residues" evidence="2">
    <location>
        <begin position="2448"/>
        <end position="2466"/>
    </location>
</feature>
<keyword evidence="3" id="KW-0472">Membrane</keyword>
<dbReference type="InterPro" id="IPR009030">
    <property type="entry name" value="Growth_fac_rcpt_cys_sf"/>
</dbReference>
<feature type="compositionally biased region" description="Polar residues" evidence="2">
    <location>
        <begin position="634"/>
        <end position="653"/>
    </location>
</feature>
<feature type="compositionally biased region" description="Low complexity" evidence="2">
    <location>
        <begin position="1113"/>
        <end position="1125"/>
    </location>
</feature>
<accession>A0ABM0K1N5</accession>
<feature type="region of interest" description="Disordered" evidence="2">
    <location>
        <begin position="765"/>
        <end position="785"/>
    </location>
</feature>
<feature type="compositionally biased region" description="Polar residues" evidence="2">
    <location>
        <begin position="2524"/>
        <end position="2535"/>
    </location>
</feature>
<evidence type="ECO:0000256" key="3">
    <source>
        <dbReference type="SAM" id="Phobius"/>
    </source>
</evidence>
<feature type="region of interest" description="Disordered" evidence="2">
    <location>
        <begin position="1927"/>
        <end position="1968"/>
    </location>
</feature>
<keyword evidence="3" id="KW-1133">Transmembrane helix</keyword>
<dbReference type="InterPro" id="IPR002049">
    <property type="entry name" value="LE_dom"/>
</dbReference>
<name>A0ABM0K1N5_APLCA</name>
<feature type="region of interest" description="Disordered" evidence="2">
    <location>
        <begin position="362"/>
        <end position="453"/>
    </location>
</feature>
<dbReference type="RefSeq" id="XP_005106650.1">
    <property type="nucleotide sequence ID" value="XM_005106593.2"/>
</dbReference>
<feature type="compositionally biased region" description="Basic and acidic residues" evidence="2">
    <location>
        <begin position="443"/>
        <end position="453"/>
    </location>
</feature>
<feature type="compositionally biased region" description="Gly residues" evidence="2">
    <location>
        <begin position="371"/>
        <end position="410"/>
    </location>
</feature>